<accession>A0A841FHX9</accession>
<dbReference type="UniPathway" id="UPA00059">
    <property type="reaction ID" value="UER00104"/>
</dbReference>
<dbReference type="InterPro" id="IPR056375">
    <property type="entry name" value="Idi_bact"/>
</dbReference>
<feature type="binding site" evidence="10">
    <location>
        <position position="114"/>
    </location>
    <ligand>
        <name>Mn(2+)</name>
        <dbReference type="ChEBI" id="CHEBI:29035"/>
    </ligand>
</feature>
<evidence type="ECO:0000256" key="1">
    <source>
        <dbReference type="ARBA" id="ARBA00004826"/>
    </source>
</evidence>
<dbReference type="GO" id="GO:0004452">
    <property type="term" value="F:isopentenyl-diphosphate delta-isomerase activity"/>
    <property type="evidence" value="ECO:0007669"/>
    <property type="project" value="UniProtKB-UniRule"/>
</dbReference>
<comment type="subcellular location">
    <subcellularLocation>
        <location evidence="10">Cytoplasm</location>
    </subcellularLocation>
</comment>
<keyword evidence="7 10" id="KW-0464">Manganese</keyword>
<feature type="active site" evidence="10 11">
    <location>
        <position position="116"/>
    </location>
</feature>
<dbReference type="GO" id="GO:0008299">
    <property type="term" value="P:isoprenoid biosynthetic process"/>
    <property type="evidence" value="ECO:0007669"/>
    <property type="project" value="UniProtKB-UniRule"/>
</dbReference>
<comment type="similarity">
    <text evidence="2 10">Belongs to the IPP isomerase type 1 family.</text>
</comment>
<evidence type="ECO:0000313" key="13">
    <source>
        <dbReference type="EMBL" id="MBB6033458.1"/>
    </source>
</evidence>
<dbReference type="Proteomes" id="UP000548476">
    <property type="component" value="Unassembled WGS sequence"/>
</dbReference>
<dbReference type="InterPro" id="IPR000086">
    <property type="entry name" value="NUDIX_hydrolase_dom"/>
</dbReference>
<dbReference type="Pfam" id="PF00293">
    <property type="entry name" value="NUDIX"/>
    <property type="match status" value="1"/>
</dbReference>
<evidence type="ECO:0000256" key="6">
    <source>
        <dbReference type="ARBA" id="ARBA00022842"/>
    </source>
</evidence>
<dbReference type="SUPFAM" id="SSF55811">
    <property type="entry name" value="Nudix"/>
    <property type="match status" value="1"/>
</dbReference>
<keyword evidence="8 10" id="KW-0414">Isoprene biosynthesis</keyword>
<evidence type="ECO:0000256" key="10">
    <source>
        <dbReference type="HAMAP-Rule" id="MF_00202"/>
    </source>
</evidence>
<feature type="binding site" evidence="10">
    <location>
        <position position="86"/>
    </location>
    <ligand>
        <name>Mg(2+)</name>
        <dbReference type="ChEBI" id="CHEBI:18420"/>
    </ligand>
</feature>
<dbReference type="RefSeq" id="WP_184786375.1">
    <property type="nucleotide sequence ID" value="NZ_BONT01000015.1"/>
</dbReference>
<feature type="binding site" evidence="10">
    <location>
        <position position="24"/>
    </location>
    <ligand>
        <name>Mn(2+)</name>
        <dbReference type="ChEBI" id="CHEBI:29035"/>
    </ligand>
</feature>
<gene>
    <name evidence="10" type="primary">idi</name>
    <name evidence="13" type="ORF">HNR73_001308</name>
</gene>
<dbReference type="GO" id="GO:0005737">
    <property type="term" value="C:cytoplasm"/>
    <property type="evidence" value="ECO:0007669"/>
    <property type="project" value="UniProtKB-SubCell"/>
</dbReference>
<dbReference type="GO" id="GO:0046872">
    <property type="term" value="F:metal ion binding"/>
    <property type="evidence" value="ECO:0007669"/>
    <property type="project" value="UniProtKB-KW"/>
</dbReference>
<dbReference type="CDD" id="cd02885">
    <property type="entry name" value="NUDIX_IPP_Isomerase"/>
    <property type="match status" value="1"/>
</dbReference>
<keyword evidence="6 10" id="KW-0460">Magnesium</keyword>
<evidence type="ECO:0000256" key="4">
    <source>
        <dbReference type="ARBA" id="ARBA00022490"/>
    </source>
</evidence>
<reference evidence="13 14" key="1">
    <citation type="submission" date="2020-08" db="EMBL/GenBank/DDBJ databases">
        <title>Genomic Encyclopedia of Type Strains, Phase IV (KMG-IV): sequencing the most valuable type-strain genomes for metagenomic binning, comparative biology and taxonomic classification.</title>
        <authorList>
            <person name="Goeker M."/>
        </authorList>
    </citation>
    <scope>NUCLEOTIDE SEQUENCE [LARGE SCALE GENOMIC DNA]</scope>
    <source>
        <strain evidence="13 14">YIM 65646</strain>
    </source>
</reference>
<evidence type="ECO:0000259" key="12">
    <source>
        <dbReference type="PROSITE" id="PS51462"/>
    </source>
</evidence>
<dbReference type="NCBIfam" id="TIGR02150">
    <property type="entry name" value="IPP_isom_1"/>
    <property type="match status" value="1"/>
</dbReference>
<dbReference type="AlphaFoldDB" id="A0A841FHX9"/>
<comment type="cofactor">
    <cofactor evidence="10">
        <name>Mg(2+)</name>
        <dbReference type="ChEBI" id="CHEBI:18420"/>
    </cofactor>
    <text evidence="10">Binds 1 Mg(2+) ion per subunit. The magnesium ion binds only when substrate is bound.</text>
</comment>
<dbReference type="PANTHER" id="PTHR10885">
    <property type="entry name" value="ISOPENTENYL-DIPHOSPHATE DELTA-ISOMERASE"/>
    <property type="match status" value="1"/>
</dbReference>
<evidence type="ECO:0000256" key="8">
    <source>
        <dbReference type="ARBA" id="ARBA00023229"/>
    </source>
</evidence>
<feature type="binding site" evidence="10">
    <location>
        <position position="116"/>
    </location>
    <ligand>
        <name>Mn(2+)</name>
        <dbReference type="ChEBI" id="CHEBI:29035"/>
    </ligand>
</feature>
<dbReference type="EMBL" id="JACHGT010000003">
    <property type="protein sequence ID" value="MBB6033458.1"/>
    <property type="molecule type" value="Genomic_DNA"/>
</dbReference>
<keyword evidence="9 10" id="KW-0413">Isomerase</keyword>
<keyword evidence="4 10" id="KW-0963">Cytoplasm</keyword>
<sequence>MEETVVLVDDEGRDIGTMSKRLVHHRDTPLHLAFSCYVFDDRRRVLVTRRAGHKTTWPGVWTNSCCGHPAPGEPMTGAVRRRLVDELGLTPAEEITLVLPRFRYRATMADGTVENELCPVLSTVVEGDPVPDPDEVDGWEWVPWAEFAATVQDGTRDVSPWCRQQVPQLTALGPDPLAWPAASHWELPPAAVWT</sequence>
<evidence type="ECO:0000256" key="3">
    <source>
        <dbReference type="ARBA" id="ARBA00012057"/>
    </source>
</evidence>
<comment type="pathway">
    <text evidence="1 10">Isoprenoid biosynthesis; dimethylallyl diphosphate biosynthesis; dimethylallyl diphosphate from isopentenyl diphosphate: step 1/1.</text>
</comment>
<feature type="binding site" evidence="10">
    <location>
        <position position="68"/>
    </location>
    <ligand>
        <name>Mn(2+)</name>
        <dbReference type="ChEBI" id="CHEBI:29035"/>
    </ligand>
</feature>
<dbReference type="InterPro" id="IPR011876">
    <property type="entry name" value="IsopentenylPP_isomerase_typ1"/>
</dbReference>
<comment type="function">
    <text evidence="10">Catalyzes the 1,3-allylic rearrangement of the homoallylic substrate isopentenyl (IPP) to its highly electrophilic allylic isomer, dimethylallyl diphosphate (DMAPP).</text>
</comment>
<feature type="binding site" evidence="10">
    <location>
        <position position="31"/>
    </location>
    <ligand>
        <name>Mn(2+)</name>
        <dbReference type="ChEBI" id="CHEBI:29035"/>
    </ligand>
</feature>
<feature type="active site" evidence="10 11">
    <location>
        <position position="66"/>
    </location>
</feature>
<dbReference type="HAMAP" id="MF_00202">
    <property type="entry name" value="Idi"/>
    <property type="match status" value="1"/>
</dbReference>
<organism evidence="13 14">
    <name type="scientific">Phytomonospora endophytica</name>
    <dbReference type="NCBI Taxonomy" id="714109"/>
    <lineage>
        <taxon>Bacteria</taxon>
        <taxon>Bacillati</taxon>
        <taxon>Actinomycetota</taxon>
        <taxon>Actinomycetes</taxon>
        <taxon>Micromonosporales</taxon>
        <taxon>Micromonosporaceae</taxon>
        <taxon>Phytomonospora</taxon>
    </lineage>
</organism>
<dbReference type="PROSITE" id="PS51462">
    <property type="entry name" value="NUDIX"/>
    <property type="match status" value="1"/>
</dbReference>
<evidence type="ECO:0000256" key="2">
    <source>
        <dbReference type="ARBA" id="ARBA00007579"/>
    </source>
</evidence>
<evidence type="ECO:0000256" key="5">
    <source>
        <dbReference type="ARBA" id="ARBA00022723"/>
    </source>
</evidence>
<dbReference type="InterPro" id="IPR015797">
    <property type="entry name" value="NUDIX_hydrolase-like_dom_sf"/>
</dbReference>
<comment type="catalytic activity">
    <reaction evidence="10">
        <text>isopentenyl diphosphate = dimethylallyl diphosphate</text>
        <dbReference type="Rhea" id="RHEA:23284"/>
        <dbReference type="ChEBI" id="CHEBI:57623"/>
        <dbReference type="ChEBI" id="CHEBI:128769"/>
        <dbReference type="EC" id="5.3.3.2"/>
    </reaction>
</comment>
<proteinExistence type="inferred from homology"/>
<keyword evidence="14" id="KW-1185">Reference proteome</keyword>
<evidence type="ECO:0000256" key="7">
    <source>
        <dbReference type="ARBA" id="ARBA00023211"/>
    </source>
</evidence>
<evidence type="ECO:0000256" key="11">
    <source>
        <dbReference type="PIRSR" id="PIRSR018427-1"/>
    </source>
</evidence>
<dbReference type="NCBIfam" id="NF002995">
    <property type="entry name" value="PRK03759.1"/>
    <property type="match status" value="1"/>
</dbReference>
<dbReference type="GO" id="GO:0050992">
    <property type="term" value="P:dimethylallyl diphosphate biosynthetic process"/>
    <property type="evidence" value="ECO:0007669"/>
    <property type="project" value="UniProtKB-UniRule"/>
</dbReference>
<name>A0A841FHX9_9ACTN</name>
<dbReference type="EC" id="5.3.3.2" evidence="3 10"/>
<dbReference type="PANTHER" id="PTHR10885:SF0">
    <property type="entry name" value="ISOPENTENYL-DIPHOSPHATE DELTA-ISOMERASE"/>
    <property type="match status" value="1"/>
</dbReference>
<evidence type="ECO:0000313" key="14">
    <source>
        <dbReference type="Proteomes" id="UP000548476"/>
    </source>
</evidence>
<comment type="cofactor">
    <cofactor evidence="10">
        <name>Mn(2+)</name>
        <dbReference type="ChEBI" id="CHEBI:29035"/>
    </cofactor>
    <text evidence="10">Binds 1 Mn(2+) ion per subunit.</text>
</comment>
<keyword evidence="5 10" id="KW-0479">Metal-binding</keyword>
<protein>
    <recommendedName>
        <fullName evidence="3 10">Isopentenyl-diphosphate Delta-isomerase</fullName>
        <shortName evidence="10">IPP isomerase</shortName>
        <ecNumber evidence="3 10">5.3.3.2</ecNumber>
    </recommendedName>
    <alternativeName>
        <fullName evidence="10">IPP:DMAPP isomerase</fullName>
    </alternativeName>
    <alternativeName>
        <fullName evidence="10">Isopentenyl pyrophosphate isomerase</fullName>
    </alternativeName>
</protein>
<dbReference type="Gene3D" id="3.90.79.10">
    <property type="entry name" value="Nucleoside Triphosphate Pyrophosphohydrolase"/>
    <property type="match status" value="1"/>
</dbReference>
<feature type="domain" description="Nudix hydrolase" evidence="12">
    <location>
        <begin position="29"/>
        <end position="164"/>
    </location>
</feature>
<evidence type="ECO:0000256" key="9">
    <source>
        <dbReference type="ARBA" id="ARBA00023235"/>
    </source>
</evidence>
<comment type="caution">
    <text evidence="13">The sequence shown here is derived from an EMBL/GenBank/DDBJ whole genome shotgun (WGS) entry which is preliminary data.</text>
</comment>
<dbReference type="PIRSF" id="PIRSF018427">
    <property type="entry name" value="Isopntndiph_ism"/>
    <property type="match status" value="1"/>
</dbReference>